<evidence type="ECO:0000259" key="1">
    <source>
        <dbReference type="Pfam" id="PF01593"/>
    </source>
</evidence>
<evidence type="ECO:0000313" key="2">
    <source>
        <dbReference type="EMBL" id="MDE5413086.1"/>
    </source>
</evidence>
<keyword evidence="3" id="KW-1185">Reference proteome</keyword>
<accession>A0ABT5VD44</accession>
<dbReference type="Pfam" id="PF01593">
    <property type="entry name" value="Amino_oxidase"/>
    <property type="match status" value="1"/>
</dbReference>
<comment type="caution">
    <text evidence="2">The sequence shown here is derived from an EMBL/GenBank/DDBJ whole genome shotgun (WGS) entry which is preliminary data.</text>
</comment>
<feature type="domain" description="Amine oxidase" evidence="1">
    <location>
        <begin position="12"/>
        <end position="483"/>
    </location>
</feature>
<dbReference type="SUPFAM" id="SSF51905">
    <property type="entry name" value="FAD/NAD(P)-binding domain"/>
    <property type="match status" value="1"/>
</dbReference>
<dbReference type="InterPro" id="IPR045892">
    <property type="entry name" value="CrtISO-like"/>
</dbReference>
<reference evidence="2" key="1">
    <citation type="submission" date="2024-05" db="EMBL/GenBank/DDBJ databases">
        <title>Alkalihalobacillus sp. strain MEB203 novel alkaliphilic bacterium from Lonar Lake, India.</title>
        <authorList>
            <person name="Joshi A."/>
            <person name="Thite S."/>
            <person name="Mengade P."/>
        </authorList>
    </citation>
    <scope>NUCLEOTIDE SEQUENCE</scope>
    <source>
        <strain evidence="2">MEB 203</strain>
    </source>
</reference>
<dbReference type="PANTHER" id="PTHR46313:SF3">
    <property type="entry name" value="PROLYCOPENE ISOMERASE, CHLOROPLASTIC"/>
    <property type="match status" value="1"/>
</dbReference>
<name>A0ABT5VD44_9BACI</name>
<dbReference type="InterPro" id="IPR036188">
    <property type="entry name" value="FAD/NAD-bd_sf"/>
</dbReference>
<protein>
    <submittedName>
        <fullName evidence="2">NAD(P)/FAD-dependent oxidoreductase</fullName>
    </submittedName>
</protein>
<organism evidence="2 3">
    <name type="scientific">Alkalihalobacterium chitinilyticum</name>
    <dbReference type="NCBI Taxonomy" id="2980103"/>
    <lineage>
        <taxon>Bacteria</taxon>
        <taxon>Bacillati</taxon>
        <taxon>Bacillota</taxon>
        <taxon>Bacilli</taxon>
        <taxon>Bacillales</taxon>
        <taxon>Bacillaceae</taxon>
        <taxon>Alkalihalobacterium</taxon>
    </lineage>
</organism>
<dbReference type="Proteomes" id="UP001148125">
    <property type="component" value="Unassembled WGS sequence"/>
</dbReference>
<gene>
    <name evidence="2" type="ORF">N7Z68_06785</name>
</gene>
<sequence length="495" mass="55880">MAEKVIVVGGGIGGLTAGALLANNGYEITVLEASNEWGGCAAKFNRKEFLFPVGATLGMGFEKNGIHKRVMDYLNKPVSYQQLDHIMDVHFESGEKIGVLQDRQAHLEAIKSLFPKKSAAIDTFYNKIWMISSEVKKLMKNLPSLPPNTFSEWAFLLQSLSPSSLKLLPLVNKTIMDLLKSCTIDENDLFSHYIDGQLIDSMQTTSKQCQSILGALALDIYHEGAFYVDGGLYVIAGQLAQHIQDKNGSTLKKKKVAHVKRTRNEWVVTDQKGEEWHGTHVIFNVPVHSLKKILEPTLFQQLPIRFKKKADLPTWGAFTMYFALKEEGYFEQLPLFQQVISRDNNLIDGDHIFLSLSKKGDTLRAPEGYRTLTVSTHTETDKWFHMENYKTNKLQLEHKIIEKIKYAFPTIEDQIILQLSGSPKTWERFTHRPEGMVGGFPQTTRNSLFYSLSHRSPLKNAWMCGDSIFPGAGTIGASVSGYHVFRSITNYKIQL</sequence>
<dbReference type="RefSeq" id="WP_275117702.1">
    <property type="nucleotide sequence ID" value="NZ_JAOTPO010000003.1"/>
</dbReference>
<proteinExistence type="predicted"/>
<evidence type="ECO:0000313" key="3">
    <source>
        <dbReference type="Proteomes" id="UP001148125"/>
    </source>
</evidence>
<dbReference type="InterPro" id="IPR002937">
    <property type="entry name" value="Amino_oxidase"/>
</dbReference>
<dbReference type="PANTHER" id="PTHR46313">
    <property type="match status" value="1"/>
</dbReference>
<dbReference type="EMBL" id="JAOTPO010000003">
    <property type="protein sequence ID" value="MDE5413086.1"/>
    <property type="molecule type" value="Genomic_DNA"/>
</dbReference>
<dbReference type="Gene3D" id="3.50.50.60">
    <property type="entry name" value="FAD/NAD(P)-binding domain"/>
    <property type="match status" value="2"/>
</dbReference>